<evidence type="ECO:0000313" key="1">
    <source>
        <dbReference type="Proteomes" id="UP000887564"/>
    </source>
</evidence>
<sequence>MPVAVKAFVRSGKFDVQFLCTCHSNGAVVHATLSLHKKTHS</sequence>
<keyword evidence="1" id="KW-1185">Reference proteome</keyword>
<accession>A0A914S1D3</accession>
<proteinExistence type="predicted"/>
<dbReference type="WBParaSite" id="PEQ_0000812501-mRNA-1">
    <property type="protein sequence ID" value="PEQ_0000812501-mRNA-1"/>
    <property type="gene ID" value="PEQ_0000812501"/>
</dbReference>
<dbReference type="AlphaFoldDB" id="A0A914S1D3"/>
<evidence type="ECO:0000313" key="2">
    <source>
        <dbReference type="WBParaSite" id="PEQ_0000812501-mRNA-1"/>
    </source>
</evidence>
<protein>
    <submittedName>
        <fullName evidence="2">Uncharacterized protein</fullName>
    </submittedName>
</protein>
<reference evidence="2" key="1">
    <citation type="submission" date="2022-11" db="UniProtKB">
        <authorList>
            <consortium name="WormBaseParasite"/>
        </authorList>
    </citation>
    <scope>IDENTIFICATION</scope>
</reference>
<organism evidence="1 2">
    <name type="scientific">Parascaris equorum</name>
    <name type="common">Equine roundworm</name>
    <dbReference type="NCBI Taxonomy" id="6256"/>
    <lineage>
        <taxon>Eukaryota</taxon>
        <taxon>Metazoa</taxon>
        <taxon>Ecdysozoa</taxon>
        <taxon>Nematoda</taxon>
        <taxon>Chromadorea</taxon>
        <taxon>Rhabditida</taxon>
        <taxon>Spirurina</taxon>
        <taxon>Ascaridomorpha</taxon>
        <taxon>Ascaridoidea</taxon>
        <taxon>Ascarididae</taxon>
        <taxon>Parascaris</taxon>
    </lineage>
</organism>
<name>A0A914S1D3_PAREQ</name>
<dbReference type="Proteomes" id="UP000887564">
    <property type="component" value="Unplaced"/>
</dbReference>